<sequence>MRISKTRTFCCLFLFLTSLVDSSVWAWETSALPPENVIADFFGKPVSGEDLSALSGGQNIDIDNINMLINRMNLNSELENNVLQSTTTGINVLTSGAFANANGISTVIQNSGNQVIINSALILNVRLD</sequence>
<dbReference type="EMBL" id="FRFE01000002">
    <property type="protein sequence ID" value="SHO43662.1"/>
    <property type="molecule type" value="Genomic_DNA"/>
</dbReference>
<name>A0A1M7XXT7_9BACT</name>
<keyword evidence="1" id="KW-0732">Signal</keyword>
<keyword evidence="3" id="KW-1185">Reference proteome</keyword>
<proteinExistence type="predicted"/>
<accession>A0A1M7XXT7</accession>
<feature type="signal peptide" evidence="1">
    <location>
        <begin position="1"/>
        <end position="26"/>
    </location>
</feature>
<feature type="chain" id="PRO_5013360106" evidence="1">
    <location>
        <begin position="27"/>
        <end position="128"/>
    </location>
</feature>
<gene>
    <name evidence="2" type="ORF">SAMN02745220_00460</name>
</gene>
<dbReference type="STRING" id="1121416.SAMN02745220_00460"/>
<dbReference type="AlphaFoldDB" id="A0A1M7XXT7"/>
<reference evidence="2 3" key="1">
    <citation type="submission" date="2016-12" db="EMBL/GenBank/DDBJ databases">
        <authorList>
            <person name="Song W.-J."/>
            <person name="Kurnit D.M."/>
        </authorList>
    </citation>
    <scope>NUCLEOTIDE SEQUENCE [LARGE SCALE GENOMIC DNA]</scope>
    <source>
        <strain evidence="2 3">DSM 18488</strain>
    </source>
</reference>
<organism evidence="2 3">
    <name type="scientific">Desulfopila aestuarii DSM 18488</name>
    <dbReference type="NCBI Taxonomy" id="1121416"/>
    <lineage>
        <taxon>Bacteria</taxon>
        <taxon>Pseudomonadati</taxon>
        <taxon>Thermodesulfobacteriota</taxon>
        <taxon>Desulfobulbia</taxon>
        <taxon>Desulfobulbales</taxon>
        <taxon>Desulfocapsaceae</taxon>
        <taxon>Desulfopila</taxon>
    </lineage>
</organism>
<evidence type="ECO:0000313" key="3">
    <source>
        <dbReference type="Proteomes" id="UP000184603"/>
    </source>
</evidence>
<protein>
    <submittedName>
        <fullName evidence="2">Uncharacterized protein</fullName>
    </submittedName>
</protein>
<evidence type="ECO:0000256" key="1">
    <source>
        <dbReference type="SAM" id="SignalP"/>
    </source>
</evidence>
<evidence type="ECO:0000313" key="2">
    <source>
        <dbReference type="EMBL" id="SHO43662.1"/>
    </source>
</evidence>
<dbReference type="Proteomes" id="UP000184603">
    <property type="component" value="Unassembled WGS sequence"/>
</dbReference>